<dbReference type="EMBL" id="LDPR01000025">
    <property type="protein sequence ID" value="KLO34510.1"/>
    <property type="molecule type" value="Genomic_DNA"/>
</dbReference>
<keyword evidence="3" id="KW-1185">Reference proteome</keyword>
<gene>
    <name evidence="2" type="ORF">ABH38_18590</name>
</gene>
<dbReference type="SUPFAM" id="SSF140459">
    <property type="entry name" value="PE/PPE dimer-like"/>
    <property type="match status" value="1"/>
</dbReference>
<dbReference type="Proteomes" id="UP000036334">
    <property type="component" value="Unassembled WGS sequence"/>
</dbReference>
<dbReference type="Pfam" id="PF00934">
    <property type="entry name" value="PE"/>
    <property type="match status" value="1"/>
</dbReference>
<sequence>MSFVITAPKTLAAAAGGLTKTWYDLVNTEVSATRDMTSVVAPGADVVSKEVQRFLAAHTKQYQKVSERAWLIFDRFGDSVSSAADMYLTAEEDNAEF</sequence>
<name>A0A0I9UT24_9MYCO</name>
<dbReference type="InterPro" id="IPR000084">
    <property type="entry name" value="PE-PGRS_N"/>
</dbReference>
<dbReference type="STRING" id="1202450.B586_13795"/>
<evidence type="ECO:0000259" key="1">
    <source>
        <dbReference type="Pfam" id="PF00934"/>
    </source>
</evidence>
<evidence type="ECO:0000313" key="2">
    <source>
        <dbReference type="EMBL" id="KLO34510.1"/>
    </source>
</evidence>
<dbReference type="PATRIC" id="fig|29311.18.peg.2922"/>
<reference evidence="2 3" key="1">
    <citation type="submission" date="2015-05" db="EMBL/GenBank/DDBJ databases">
        <title>Genome sequence of Mycobacterium haemophilum.</title>
        <authorList>
            <person name="Greninger A.L."/>
            <person name="Cunningham G."/>
            <person name="Miller S."/>
        </authorList>
    </citation>
    <scope>NUCLEOTIDE SEQUENCE [LARGE SCALE GENOMIC DNA]</scope>
    <source>
        <strain evidence="3">UC1</strain>
    </source>
</reference>
<dbReference type="AlphaFoldDB" id="A0A0I9UT24"/>
<organism evidence="2 3">
    <name type="scientific">Mycobacterium haemophilum</name>
    <dbReference type="NCBI Taxonomy" id="29311"/>
    <lineage>
        <taxon>Bacteria</taxon>
        <taxon>Bacillati</taxon>
        <taxon>Actinomycetota</taxon>
        <taxon>Actinomycetes</taxon>
        <taxon>Mycobacteriales</taxon>
        <taxon>Mycobacteriaceae</taxon>
        <taxon>Mycobacterium</taxon>
    </lineage>
</organism>
<dbReference type="InterPro" id="IPR038332">
    <property type="entry name" value="PPE_sf"/>
</dbReference>
<protein>
    <recommendedName>
        <fullName evidence="1">PE domain-containing protein</fullName>
    </recommendedName>
</protein>
<dbReference type="RefSeq" id="WP_047316565.1">
    <property type="nucleotide sequence ID" value="NZ_LDPQ01000031.1"/>
</dbReference>
<proteinExistence type="predicted"/>
<accession>A0A0I9UT24</accession>
<feature type="domain" description="PE" evidence="1">
    <location>
        <begin position="4"/>
        <end position="94"/>
    </location>
</feature>
<evidence type="ECO:0000313" key="3">
    <source>
        <dbReference type="Proteomes" id="UP000036334"/>
    </source>
</evidence>
<dbReference type="Gene3D" id="1.10.287.850">
    <property type="entry name" value="HP0062-like domain"/>
    <property type="match status" value="1"/>
</dbReference>
<comment type="caution">
    <text evidence="2">The sequence shown here is derived from an EMBL/GenBank/DDBJ whole genome shotgun (WGS) entry which is preliminary data.</text>
</comment>